<name>A0A5K3EWU3_MESCO</name>
<dbReference type="WBParaSite" id="MCU_003204-RH">
    <property type="protein sequence ID" value="MCU_003204-RH"/>
    <property type="gene ID" value="MCU_003204"/>
</dbReference>
<organism evidence="2">
    <name type="scientific">Mesocestoides corti</name>
    <name type="common">Flatworm</name>
    <dbReference type="NCBI Taxonomy" id="53468"/>
    <lineage>
        <taxon>Eukaryota</taxon>
        <taxon>Metazoa</taxon>
        <taxon>Spiralia</taxon>
        <taxon>Lophotrochozoa</taxon>
        <taxon>Platyhelminthes</taxon>
        <taxon>Cestoda</taxon>
        <taxon>Eucestoda</taxon>
        <taxon>Cyclophyllidea</taxon>
        <taxon>Mesocestoididae</taxon>
        <taxon>Mesocestoides</taxon>
    </lineage>
</organism>
<accession>A0A5K3EWU3</accession>
<proteinExistence type="predicted"/>
<dbReference type="AlphaFoldDB" id="A0A5K3EWU3"/>
<keyword evidence="1" id="KW-0472">Membrane</keyword>
<keyword evidence="1" id="KW-1133">Transmembrane helix</keyword>
<protein>
    <submittedName>
        <fullName evidence="2">PDZ domain-containing protein</fullName>
    </submittedName>
</protein>
<keyword evidence="1" id="KW-0812">Transmembrane</keyword>
<feature type="transmembrane region" description="Helical" evidence="1">
    <location>
        <begin position="12"/>
        <end position="35"/>
    </location>
</feature>
<evidence type="ECO:0000256" key="1">
    <source>
        <dbReference type="SAM" id="Phobius"/>
    </source>
</evidence>
<sequence length="36" mass="4500">MYLIFEPLALKFSHFSFLQWCWFVVNYIVKIVFLAW</sequence>
<reference evidence="2" key="1">
    <citation type="submission" date="2019-11" db="UniProtKB">
        <authorList>
            <consortium name="WormBaseParasite"/>
        </authorList>
    </citation>
    <scope>IDENTIFICATION</scope>
</reference>
<evidence type="ECO:0000313" key="2">
    <source>
        <dbReference type="WBParaSite" id="MCU_003204-RH"/>
    </source>
</evidence>